<evidence type="ECO:0000313" key="2">
    <source>
        <dbReference type="Proteomes" id="UP001216907"/>
    </source>
</evidence>
<comment type="caution">
    <text evidence="1">The sequence shown here is derived from an EMBL/GenBank/DDBJ whole genome shotgun (WGS) entry which is preliminary data.</text>
</comment>
<name>A0ABT6FEK7_9BACT</name>
<accession>A0ABT6FEK7</accession>
<keyword evidence="2" id="KW-1185">Reference proteome</keyword>
<dbReference type="RefSeq" id="WP_277862318.1">
    <property type="nucleotide sequence ID" value="NZ_JARRAG010000002.1"/>
</dbReference>
<gene>
    <name evidence="1" type="ORF">PZE19_19740</name>
</gene>
<dbReference type="EMBL" id="JARRAG010000002">
    <property type="protein sequence ID" value="MDG3006012.1"/>
    <property type="molecule type" value="Genomic_DNA"/>
</dbReference>
<sequence length="183" mass="19738">MTTIRRSVRILLSAFGMLLAGFSSGRVNGEARAQAPAGPLGVASLRDMSESELQAVYRQGTAVALPAGRVRGTVLPAPGTRRNAAMSVGARAIWQGKIVDPTGATAVNRFFGVSTIRGQLYQAESWLDGNPSLILDYAKTSRVYAKNRDEIRRIGPGLYLGLMYSRTSPQPTLSMYFVLEVES</sequence>
<organism evidence="1 2">
    <name type="scientific">Paludisphaera mucosa</name>
    <dbReference type="NCBI Taxonomy" id="3030827"/>
    <lineage>
        <taxon>Bacteria</taxon>
        <taxon>Pseudomonadati</taxon>
        <taxon>Planctomycetota</taxon>
        <taxon>Planctomycetia</taxon>
        <taxon>Isosphaerales</taxon>
        <taxon>Isosphaeraceae</taxon>
        <taxon>Paludisphaera</taxon>
    </lineage>
</organism>
<reference evidence="1 2" key="1">
    <citation type="submission" date="2023-03" db="EMBL/GenBank/DDBJ databases">
        <title>Paludisphaera mucosa sp. nov. a novel planctomycete from northern fen.</title>
        <authorList>
            <person name="Ivanova A."/>
        </authorList>
    </citation>
    <scope>NUCLEOTIDE SEQUENCE [LARGE SCALE GENOMIC DNA]</scope>
    <source>
        <strain evidence="1 2">Pla2</strain>
    </source>
</reference>
<protein>
    <submittedName>
        <fullName evidence="1">Uncharacterized protein</fullName>
    </submittedName>
</protein>
<proteinExistence type="predicted"/>
<evidence type="ECO:0000313" key="1">
    <source>
        <dbReference type="EMBL" id="MDG3006012.1"/>
    </source>
</evidence>
<dbReference type="Proteomes" id="UP001216907">
    <property type="component" value="Unassembled WGS sequence"/>
</dbReference>